<dbReference type="InterPro" id="IPR005760">
    <property type="entry name" value="A/G_AdeGlyc_MutY"/>
</dbReference>
<keyword evidence="6" id="KW-0004">4Fe-4S</keyword>
<dbReference type="CDD" id="cd03431">
    <property type="entry name" value="NUDIX_DNA_Glycosylase_C-MutY"/>
    <property type="match status" value="1"/>
</dbReference>
<comment type="cofactor">
    <cofactor evidence="14">
        <name>[4Fe-4S] cluster</name>
        <dbReference type="ChEBI" id="CHEBI:49883"/>
    </cofactor>
    <text evidence="14">Binds 1 [4Fe-4S] cluster.</text>
</comment>
<dbReference type="SUPFAM" id="SSF48150">
    <property type="entry name" value="DNA-glycosylase"/>
    <property type="match status" value="1"/>
</dbReference>
<sequence>MSCSDGIKFPCIALISWQKQEGRNSLPWQKTHDPYRRWLAEIMLQQTQVTAVIPYFQKFVERFPTVEHLASASEDEVMANWAGLGYYSRARNLHACAKAVVEKFSGRFPLELNKLLELPGIGRSTAGAIISAVTDKPVPMLDGNVKRVFARFFKINEVYGTAGFEKVLWDLTENNLPQEEGRAFSQGLMDLGSMICTRSNPKCLLCPVSELCRAGKEGCPAEYPIKAKKKAKPVRHTFWYVCTRGEAVWLEKRTGKGVWKHLWSFPEGDDLTRKGTPLPTVFHEFTHYKLTASPIHVLDAELNESDHGGWFSREDIEQIGIPSPVKKLLLEEVFGKILLA</sequence>
<evidence type="ECO:0000256" key="13">
    <source>
        <dbReference type="ARBA" id="ARBA00023295"/>
    </source>
</evidence>
<dbReference type="Gene3D" id="3.90.79.10">
    <property type="entry name" value="Nucleoside Triphosphate Pyrophosphohydrolase"/>
    <property type="match status" value="1"/>
</dbReference>
<dbReference type="AlphaFoldDB" id="A0A227KA19"/>
<dbReference type="EMBL" id="NHMP01000014">
    <property type="protein sequence ID" value="OXE44299.1"/>
    <property type="molecule type" value="Genomic_DNA"/>
</dbReference>
<dbReference type="SMART" id="SM00525">
    <property type="entry name" value="FES"/>
    <property type="match status" value="1"/>
</dbReference>
<gene>
    <name evidence="16" type="ORF">ADH67_12585</name>
</gene>
<evidence type="ECO:0000256" key="5">
    <source>
        <dbReference type="ARBA" id="ARBA00022023"/>
    </source>
</evidence>
<dbReference type="InterPro" id="IPR044298">
    <property type="entry name" value="MIG/MutY"/>
</dbReference>
<comment type="caution">
    <text evidence="16">The sequence shown here is derived from an EMBL/GenBank/DDBJ whole genome shotgun (WGS) entry which is preliminary data.</text>
</comment>
<dbReference type="SMART" id="SM00478">
    <property type="entry name" value="ENDO3c"/>
    <property type="match status" value="1"/>
</dbReference>
<dbReference type="Proteomes" id="UP000214610">
    <property type="component" value="Unassembled WGS sequence"/>
</dbReference>
<dbReference type="GO" id="GO:0032357">
    <property type="term" value="F:oxidized purine DNA binding"/>
    <property type="evidence" value="ECO:0007669"/>
    <property type="project" value="TreeGrafter"/>
</dbReference>
<keyword evidence="8 14" id="KW-0227">DNA damage</keyword>
<organism evidence="16 17">
    <name type="scientific">Turicimonas muris</name>
    <dbReference type="NCBI Taxonomy" id="1796652"/>
    <lineage>
        <taxon>Bacteria</taxon>
        <taxon>Pseudomonadati</taxon>
        <taxon>Pseudomonadota</taxon>
        <taxon>Betaproteobacteria</taxon>
        <taxon>Burkholderiales</taxon>
        <taxon>Sutterellaceae</taxon>
        <taxon>Turicimonas</taxon>
    </lineage>
</organism>
<comment type="catalytic activity">
    <reaction evidence="1 14">
        <text>Hydrolyzes free adenine bases from 7,8-dihydro-8-oxoguanine:adenine mismatched double-stranded DNA, leaving an apurinic site.</text>
        <dbReference type="EC" id="3.2.2.31"/>
    </reaction>
</comment>
<dbReference type="CDD" id="cd00056">
    <property type="entry name" value="ENDO3c"/>
    <property type="match status" value="1"/>
</dbReference>
<keyword evidence="13 14" id="KW-0326">Glycosidase</keyword>
<evidence type="ECO:0000256" key="9">
    <source>
        <dbReference type="ARBA" id="ARBA00022801"/>
    </source>
</evidence>
<keyword evidence="7" id="KW-0479">Metal-binding</keyword>
<dbReference type="PANTHER" id="PTHR42944:SF1">
    <property type="entry name" value="ADENINE DNA GLYCOSYLASE"/>
    <property type="match status" value="1"/>
</dbReference>
<keyword evidence="10 14" id="KW-0408">Iron</keyword>
<keyword evidence="12" id="KW-0234">DNA repair</keyword>
<dbReference type="InterPro" id="IPR003651">
    <property type="entry name" value="Endonuclease3_FeS-loop_motif"/>
</dbReference>
<protein>
    <recommendedName>
        <fullName evidence="5 14">Adenine DNA glycosylase</fullName>
        <ecNumber evidence="4 14">3.2.2.31</ecNumber>
    </recommendedName>
</protein>
<dbReference type="GO" id="GO:0006284">
    <property type="term" value="P:base-excision repair"/>
    <property type="evidence" value="ECO:0007669"/>
    <property type="project" value="UniProtKB-UniRule"/>
</dbReference>
<dbReference type="PANTHER" id="PTHR42944">
    <property type="entry name" value="ADENINE DNA GLYCOSYLASE"/>
    <property type="match status" value="1"/>
</dbReference>
<dbReference type="InterPro" id="IPR023170">
    <property type="entry name" value="HhH_base_excis_C"/>
</dbReference>
<dbReference type="GeneID" id="78362138"/>
<dbReference type="InterPro" id="IPR004035">
    <property type="entry name" value="Endouclease-III_FeS-bd_BS"/>
</dbReference>
<accession>A0A227KA19</accession>
<evidence type="ECO:0000313" key="16">
    <source>
        <dbReference type="EMBL" id="OXE44299.1"/>
    </source>
</evidence>
<evidence type="ECO:0000256" key="11">
    <source>
        <dbReference type="ARBA" id="ARBA00023014"/>
    </source>
</evidence>
<dbReference type="InterPro" id="IPR003265">
    <property type="entry name" value="HhH-GPD_domain"/>
</dbReference>
<feature type="domain" description="HhH-GPD" evidence="15">
    <location>
        <begin position="43"/>
        <end position="194"/>
    </location>
</feature>
<evidence type="ECO:0000256" key="12">
    <source>
        <dbReference type="ARBA" id="ARBA00023204"/>
    </source>
</evidence>
<dbReference type="FunFam" id="1.10.340.30:FF:000002">
    <property type="entry name" value="Adenine DNA glycosylase"/>
    <property type="match status" value="1"/>
</dbReference>
<evidence type="ECO:0000256" key="8">
    <source>
        <dbReference type="ARBA" id="ARBA00022763"/>
    </source>
</evidence>
<keyword evidence="17" id="KW-1185">Reference proteome</keyword>
<dbReference type="GO" id="GO:0000701">
    <property type="term" value="F:purine-specific mismatch base pair DNA N-glycosylase activity"/>
    <property type="evidence" value="ECO:0007669"/>
    <property type="project" value="UniProtKB-EC"/>
</dbReference>
<evidence type="ECO:0000256" key="7">
    <source>
        <dbReference type="ARBA" id="ARBA00022723"/>
    </source>
</evidence>
<dbReference type="Gene3D" id="1.10.340.30">
    <property type="entry name" value="Hypothetical protein, domain 2"/>
    <property type="match status" value="1"/>
</dbReference>
<dbReference type="InterPro" id="IPR011257">
    <property type="entry name" value="DNA_glycosylase"/>
</dbReference>
<comment type="similarity">
    <text evidence="3 14">Belongs to the Nth/MutY family.</text>
</comment>
<dbReference type="Gene3D" id="1.10.1670.10">
    <property type="entry name" value="Helix-hairpin-Helix base-excision DNA repair enzymes (C-terminal)"/>
    <property type="match status" value="1"/>
</dbReference>
<dbReference type="Pfam" id="PF14815">
    <property type="entry name" value="NUDIX_4"/>
    <property type="match status" value="1"/>
</dbReference>
<dbReference type="InterPro" id="IPR015797">
    <property type="entry name" value="NUDIX_hydrolase-like_dom_sf"/>
</dbReference>
<dbReference type="GO" id="GO:0034039">
    <property type="term" value="F:8-oxo-7,8-dihydroguanine DNA N-glycosylase activity"/>
    <property type="evidence" value="ECO:0007669"/>
    <property type="project" value="TreeGrafter"/>
</dbReference>
<dbReference type="RefSeq" id="WP_066594190.1">
    <property type="nucleotide sequence ID" value="NZ_CAJTBZ010000030.1"/>
</dbReference>
<dbReference type="PROSITE" id="PS00764">
    <property type="entry name" value="ENDONUCLEASE_III_1"/>
    <property type="match status" value="1"/>
</dbReference>
<evidence type="ECO:0000256" key="6">
    <source>
        <dbReference type="ARBA" id="ARBA00022485"/>
    </source>
</evidence>
<reference evidence="17" key="1">
    <citation type="submission" date="2017-05" db="EMBL/GenBank/DDBJ databases">
        <title>Improved OligoMM genomes.</title>
        <authorList>
            <person name="Garzetti D."/>
        </authorList>
    </citation>
    <scope>NUCLEOTIDE SEQUENCE [LARGE SCALE GENOMIC DNA]</scope>
    <source>
        <strain evidence="17">YL45</strain>
    </source>
</reference>
<evidence type="ECO:0000259" key="15">
    <source>
        <dbReference type="SMART" id="SM00478"/>
    </source>
</evidence>
<evidence type="ECO:0000313" key="17">
    <source>
        <dbReference type="Proteomes" id="UP000214610"/>
    </source>
</evidence>
<evidence type="ECO:0000256" key="2">
    <source>
        <dbReference type="ARBA" id="ARBA00002933"/>
    </source>
</evidence>
<dbReference type="GO" id="GO:0046872">
    <property type="term" value="F:metal ion binding"/>
    <property type="evidence" value="ECO:0007669"/>
    <property type="project" value="UniProtKB-UniRule"/>
</dbReference>
<dbReference type="Pfam" id="PF10576">
    <property type="entry name" value="EndIII_4Fe-2S"/>
    <property type="match status" value="1"/>
</dbReference>
<evidence type="ECO:0000256" key="10">
    <source>
        <dbReference type="ARBA" id="ARBA00023004"/>
    </source>
</evidence>
<keyword evidence="9" id="KW-0378">Hydrolase</keyword>
<dbReference type="InterPro" id="IPR029119">
    <property type="entry name" value="MutY_C"/>
</dbReference>
<evidence type="ECO:0000256" key="3">
    <source>
        <dbReference type="ARBA" id="ARBA00008343"/>
    </source>
</evidence>
<dbReference type="GO" id="GO:0035485">
    <property type="term" value="F:adenine/guanine mispair binding"/>
    <property type="evidence" value="ECO:0007669"/>
    <property type="project" value="TreeGrafter"/>
</dbReference>
<keyword evidence="11" id="KW-0411">Iron-sulfur</keyword>
<evidence type="ECO:0000256" key="14">
    <source>
        <dbReference type="RuleBase" id="RU365096"/>
    </source>
</evidence>
<comment type="function">
    <text evidence="2">Adenine glycosylase active on G-A mispairs. MutY also corrects error-prone DNA synthesis past GO lesions which are due to the oxidatively damaged form of guanine: 7,8-dihydro-8-oxoguanine (8-oxo-dGTP).</text>
</comment>
<name>A0A227KA19_9BURK</name>
<proteinExistence type="inferred from homology"/>
<dbReference type="NCBIfam" id="TIGR01084">
    <property type="entry name" value="mutY"/>
    <property type="match status" value="1"/>
</dbReference>
<dbReference type="GO" id="GO:0051539">
    <property type="term" value="F:4 iron, 4 sulfur cluster binding"/>
    <property type="evidence" value="ECO:0007669"/>
    <property type="project" value="UniProtKB-UniRule"/>
</dbReference>
<dbReference type="Pfam" id="PF00730">
    <property type="entry name" value="HhH-GPD"/>
    <property type="match status" value="1"/>
</dbReference>
<evidence type="ECO:0000256" key="4">
    <source>
        <dbReference type="ARBA" id="ARBA00012045"/>
    </source>
</evidence>
<dbReference type="SUPFAM" id="SSF55811">
    <property type="entry name" value="Nudix"/>
    <property type="match status" value="1"/>
</dbReference>
<evidence type="ECO:0000256" key="1">
    <source>
        <dbReference type="ARBA" id="ARBA00000843"/>
    </source>
</evidence>
<dbReference type="EC" id="3.2.2.31" evidence="4 14"/>
<dbReference type="GO" id="GO:0006298">
    <property type="term" value="P:mismatch repair"/>
    <property type="evidence" value="ECO:0007669"/>
    <property type="project" value="TreeGrafter"/>
</dbReference>